<organism evidence="1 2">
    <name type="scientific">Acrocarpospora pleiomorpha</name>
    <dbReference type="NCBI Taxonomy" id="90975"/>
    <lineage>
        <taxon>Bacteria</taxon>
        <taxon>Bacillati</taxon>
        <taxon>Actinomycetota</taxon>
        <taxon>Actinomycetes</taxon>
        <taxon>Streptosporangiales</taxon>
        <taxon>Streptosporangiaceae</taxon>
        <taxon>Acrocarpospora</taxon>
    </lineage>
</organism>
<gene>
    <name evidence="1" type="ORF">Aple_066510</name>
</gene>
<sequence length="71" mass="8349">MAEGRATPREALKGYELDGWHYRQAQGYQVRERRQSQAVGWFIPHPWDLAAKDRVLMPKHQQFRLFGDVAP</sequence>
<keyword evidence="2" id="KW-1185">Reference proteome</keyword>
<name>A0A5M3XRS6_9ACTN</name>
<proteinExistence type="predicted"/>
<dbReference type="EMBL" id="BLAF01000044">
    <property type="protein sequence ID" value="GES23752.1"/>
    <property type="molecule type" value="Genomic_DNA"/>
</dbReference>
<accession>A0A5M3XRS6</accession>
<comment type="caution">
    <text evidence="1">The sequence shown here is derived from an EMBL/GenBank/DDBJ whole genome shotgun (WGS) entry which is preliminary data.</text>
</comment>
<evidence type="ECO:0000313" key="1">
    <source>
        <dbReference type="EMBL" id="GES23752.1"/>
    </source>
</evidence>
<evidence type="ECO:0000313" key="2">
    <source>
        <dbReference type="Proteomes" id="UP000377595"/>
    </source>
</evidence>
<reference evidence="1 2" key="1">
    <citation type="submission" date="2019-10" db="EMBL/GenBank/DDBJ databases">
        <title>Whole genome shotgun sequence of Acrocarpospora pleiomorpha NBRC 16267.</title>
        <authorList>
            <person name="Ichikawa N."/>
            <person name="Kimura A."/>
            <person name="Kitahashi Y."/>
            <person name="Komaki H."/>
            <person name="Oguchi A."/>
        </authorList>
    </citation>
    <scope>NUCLEOTIDE SEQUENCE [LARGE SCALE GENOMIC DNA]</scope>
    <source>
        <strain evidence="1 2">NBRC 16267</strain>
    </source>
</reference>
<protein>
    <submittedName>
        <fullName evidence="1">Uncharacterized protein</fullName>
    </submittedName>
</protein>
<dbReference type="Proteomes" id="UP000377595">
    <property type="component" value="Unassembled WGS sequence"/>
</dbReference>
<dbReference type="AlphaFoldDB" id="A0A5M3XRS6"/>